<dbReference type="InterPro" id="IPR050700">
    <property type="entry name" value="YIM1/Zinc_Alcohol_DH_Fams"/>
</dbReference>
<comment type="caution">
    <text evidence="3">The sequence shown here is derived from an EMBL/GenBank/DDBJ whole genome shotgun (WGS) entry which is preliminary data.</text>
</comment>
<dbReference type="Gene3D" id="3.40.50.720">
    <property type="entry name" value="NAD(P)-binding Rossmann-like Domain"/>
    <property type="match status" value="1"/>
</dbReference>
<evidence type="ECO:0000256" key="1">
    <source>
        <dbReference type="ARBA" id="ARBA00023002"/>
    </source>
</evidence>
<dbReference type="SUPFAM" id="SSF51735">
    <property type="entry name" value="NAD(P)-binding Rossmann-fold domains"/>
    <property type="match status" value="1"/>
</dbReference>
<accession>A0ABU8IR49</accession>
<keyword evidence="4" id="KW-1185">Reference proteome</keyword>
<dbReference type="InterPro" id="IPR036291">
    <property type="entry name" value="NAD(P)-bd_dom_sf"/>
</dbReference>
<dbReference type="RefSeq" id="WP_336598122.1">
    <property type="nucleotide sequence ID" value="NZ_JACFYJ010000015.1"/>
</dbReference>
<feature type="domain" description="Enoyl reductase (ER)" evidence="2">
    <location>
        <begin position="10"/>
        <end position="324"/>
    </location>
</feature>
<name>A0ABU8IR49_9BURK</name>
<dbReference type="EMBL" id="JACFYJ010000015">
    <property type="protein sequence ID" value="MEI5997913.1"/>
    <property type="molecule type" value="Genomic_DNA"/>
</dbReference>
<evidence type="ECO:0000313" key="4">
    <source>
        <dbReference type="Proteomes" id="UP001386437"/>
    </source>
</evidence>
<sequence length="326" mass="34874">MRALQLEKWGDLQSLQFANVPYPKPLPTEVVVRVKAIGLNPVDVLTMEGGGYMDAVSLPFVPGWDVAGVIEEAGYGGRFQVGDEVYGMPWFPRAGNTCAEYVVAPARHLALKPKNLSFEDAAAVPLAGLTAWQMLADYAQVKKGDRVLINGASGGCGHLAVQIAKAMGAYVIAVAGASKASFVKELGADQVIDYTATKVCESVSDVDAVIEFVGGDTCISLFPVLRKGGTLVAAHGLVLASRLEEAAREYDVVAKGYLVDPDYGRLDEMRELFESGTLRVTVSETFSFDEALSGFKHLSNQHSTGYQLQSQQAYSPHAVGKIVLIV</sequence>
<evidence type="ECO:0000259" key="2">
    <source>
        <dbReference type="SMART" id="SM00829"/>
    </source>
</evidence>
<dbReference type="InterPro" id="IPR020843">
    <property type="entry name" value="ER"/>
</dbReference>
<dbReference type="Pfam" id="PF13602">
    <property type="entry name" value="ADH_zinc_N_2"/>
    <property type="match status" value="1"/>
</dbReference>
<dbReference type="PANTHER" id="PTHR11695">
    <property type="entry name" value="ALCOHOL DEHYDROGENASE RELATED"/>
    <property type="match status" value="1"/>
</dbReference>
<dbReference type="PANTHER" id="PTHR11695:SF294">
    <property type="entry name" value="RETICULON-4-INTERACTING PROTEIN 1, MITOCHONDRIAL"/>
    <property type="match status" value="1"/>
</dbReference>
<gene>
    <name evidence="3" type="ORF">H3V53_12105</name>
</gene>
<dbReference type="InterPro" id="IPR013154">
    <property type="entry name" value="ADH-like_N"/>
</dbReference>
<protein>
    <submittedName>
        <fullName evidence="3">NADP-dependent oxidoreductase</fullName>
    </submittedName>
</protein>
<evidence type="ECO:0000313" key="3">
    <source>
        <dbReference type="EMBL" id="MEI5997913.1"/>
    </source>
</evidence>
<dbReference type="Proteomes" id="UP001386437">
    <property type="component" value="Unassembled WGS sequence"/>
</dbReference>
<dbReference type="SUPFAM" id="SSF50129">
    <property type="entry name" value="GroES-like"/>
    <property type="match status" value="1"/>
</dbReference>
<dbReference type="InterPro" id="IPR002364">
    <property type="entry name" value="Quin_OxRdtase/zeta-crystal_CS"/>
</dbReference>
<dbReference type="InterPro" id="IPR011032">
    <property type="entry name" value="GroES-like_sf"/>
</dbReference>
<dbReference type="PROSITE" id="PS01162">
    <property type="entry name" value="QOR_ZETA_CRYSTAL"/>
    <property type="match status" value="1"/>
</dbReference>
<proteinExistence type="predicted"/>
<dbReference type="Gene3D" id="3.90.180.10">
    <property type="entry name" value="Medium-chain alcohol dehydrogenases, catalytic domain"/>
    <property type="match status" value="1"/>
</dbReference>
<dbReference type="Pfam" id="PF08240">
    <property type="entry name" value="ADH_N"/>
    <property type="match status" value="1"/>
</dbReference>
<reference evidence="3 4" key="1">
    <citation type="journal article" date="2022" name="Arch. Microbiol.">
        <title>Paraburkholderia bengalensis sp. nov. isolated from roots of Oryza sativa, IR64.</title>
        <authorList>
            <person name="Nag P."/>
            <person name="Mondal N."/>
            <person name="Sarkar J."/>
            <person name="Das S."/>
        </authorList>
    </citation>
    <scope>NUCLEOTIDE SEQUENCE [LARGE SCALE GENOMIC DNA]</scope>
    <source>
        <strain evidence="3 4">IR64_4_BI</strain>
    </source>
</reference>
<dbReference type="CDD" id="cd05289">
    <property type="entry name" value="MDR_like_2"/>
    <property type="match status" value="1"/>
</dbReference>
<dbReference type="SMART" id="SM00829">
    <property type="entry name" value="PKS_ER"/>
    <property type="match status" value="1"/>
</dbReference>
<organism evidence="3 4">
    <name type="scientific">Paraburkholderia bengalensis</name>
    <dbReference type="NCBI Taxonomy" id="2747562"/>
    <lineage>
        <taxon>Bacteria</taxon>
        <taxon>Pseudomonadati</taxon>
        <taxon>Pseudomonadota</taxon>
        <taxon>Betaproteobacteria</taxon>
        <taxon>Burkholderiales</taxon>
        <taxon>Burkholderiaceae</taxon>
        <taxon>Paraburkholderia</taxon>
    </lineage>
</organism>
<keyword evidence="1" id="KW-0560">Oxidoreductase</keyword>